<comment type="caution">
    <text evidence="2">The sequence shown here is derived from an EMBL/GenBank/DDBJ whole genome shotgun (WGS) entry which is preliminary data.</text>
</comment>
<sequence>MTISARFLPRCGALSASPRRTAATVQTLRGNRATLVSAPRPPHLHGAAAHRHRRGQPLSPSPHLRRAAHCARPAHSDVFATTGVLQWYAHAPLPRKRGYGDTIPGTRRVSTPLLIESLSSHHVHDTGSPNPCTRDQFHLKSRGGGQTNGLRPLFAWPARTNGKKLAHPAHLRLAKPARLRSKVTYRTMLSVFCLTTHTSARAGGHGSDRRWAVKVQPG</sequence>
<protein>
    <submittedName>
        <fullName evidence="2">Uncharacterized protein</fullName>
    </submittedName>
</protein>
<evidence type="ECO:0000313" key="2">
    <source>
        <dbReference type="EMBL" id="KAJ7778181.1"/>
    </source>
</evidence>
<keyword evidence="3" id="KW-1185">Reference proteome</keyword>
<proteinExistence type="predicted"/>
<reference evidence="2" key="1">
    <citation type="submission" date="2023-03" db="EMBL/GenBank/DDBJ databases">
        <title>Massive genome expansion in bonnet fungi (Mycena s.s.) driven by repeated elements and novel gene families across ecological guilds.</title>
        <authorList>
            <consortium name="Lawrence Berkeley National Laboratory"/>
            <person name="Harder C.B."/>
            <person name="Miyauchi S."/>
            <person name="Viragh M."/>
            <person name="Kuo A."/>
            <person name="Thoen E."/>
            <person name="Andreopoulos B."/>
            <person name="Lu D."/>
            <person name="Skrede I."/>
            <person name="Drula E."/>
            <person name="Henrissat B."/>
            <person name="Morin E."/>
            <person name="Kohler A."/>
            <person name="Barry K."/>
            <person name="LaButti K."/>
            <person name="Morin E."/>
            <person name="Salamov A."/>
            <person name="Lipzen A."/>
            <person name="Mereny Z."/>
            <person name="Hegedus B."/>
            <person name="Baldrian P."/>
            <person name="Stursova M."/>
            <person name="Weitz H."/>
            <person name="Taylor A."/>
            <person name="Grigoriev I.V."/>
            <person name="Nagy L.G."/>
            <person name="Martin F."/>
            <person name="Kauserud H."/>
        </authorList>
    </citation>
    <scope>NUCLEOTIDE SEQUENCE</scope>
    <source>
        <strain evidence="2">CBHHK182m</strain>
    </source>
</reference>
<evidence type="ECO:0000313" key="3">
    <source>
        <dbReference type="Proteomes" id="UP001215598"/>
    </source>
</evidence>
<accession>A0AAD7NWP2</accession>
<feature type="region of interest" description="Disordered" evidence="1">
    <location>
        <begin position="36"/>
        <end position="63"/>
    </location>
</feature>
<name>A0AAD7NWP2_9AGAR</name>
<dbReference type="EMBL" id="JARKIB010000007">
    <property type="protein sequence ID" value="KAJ7778181.1"/>
    <property type="molecule type" value="Genomic_DNA"/>
</dbReference>
<dbReference type="AlphaFoldDB" id="A0AAD7NWP2"/>
<organism evidence="2 3">
    <name type="scientific">Mycena metata</name>
    <dbReference type="NCBI Taxonomy" id="1033252"/>
    <lineage>
        <taxon>Eukaryota</taxon>
        <taxon>Fungi</taxon>
        <taxon>Dikarya</taxon>
        <taxon>Basidiomycota</taxon>
        <taxon>Agaricomycotina</taxon>
        <taxon>Agaricomycetes</taxon>
        <taxon>Agaricomycetidae</taxon>
        <taxon>Agaricales</taxon>
        <taxon>Marasmiineae</taxon>
        <taxon>Mycenaceae</taxon>
        <taxon>Mycena</taxon>
    </lineage>
</organism>
<gene>
    <name evidence="2" type="ORF">B0H16DRAFT_1711714</name>
</gene>
<evidence type="ECO:0000256" key="1">
    <source>
        <dbReference type="SAM" id="MobiDB-lite"/>
    </source>
</evidence>
<dbReference type="Proteomes" id="UP001215598">
    <property type="component" value="Unassembled WGS sequence"/>
</dbReference>